<evidence type="ECO:0000256" key="2">
    <source>
        <dbReference type="ARBA" id="ARBA00003968"/>
    </source>
</evidence>
<organism evidence="13 14">
    <name type="scientific">Haloferula helveola</name>
    <dbReference type="NCBI Taxonomy" id="490095"/>
    <lineage>
        <taxon>Bacteria</taxon>
        <taxon>Pseudomonadati</taxon>
        <taxon>Verrucomicrobiota</taxon>
        <taxon>Verrucomicrobiia</taxon>
        <taxon>Verrucomicrobiales</taxon>
        <taxon>Verrucomicrobiaceae</taxon>
        <taxon>Haloferula</taxon>
    </lineage>
</organism>
<dbReference type="HAMAP" id="MF_00004">
    <property type="entry name" value="Aden_phosphoribosyltr"/>
    <property type="match status" value="1"/>
</dbReference>
<dbReference type="SUPFAM" id="SSF53271">
    <property type="entry name" value="PRTase-like"/>
    <property type="match status" value="1"/>
</dbReference>
<evidence type="ECO:0000256" key="1">
    <source>
        <dbReference type="ARBA" id="ARBA00000868"/>
    </source>
</evidence>
<keyword evidence="7 11" id="KW-0963">Cytoplasm</keyword>
<evidence type="ECO:0000256" key="7">
    <source>
        <dbReference type="ARBA" id="ARBA00022490"/>
    </source>
</evidence>
<evidence type="ECO:0000313" key="14">
    <source>
        <dbReference type="Proteomes" id="UP001374893"/>
    </source>
</evidence>
<comment type="pathway">
    <text evidence="4 11">Purine metabolism; AMP biosynthesis via salvage pathway; AMP from adenine: step 1/1.</text>
</comment>
<keyword evidence="10 11" id="KW-0660">Purine salvage</keyword>
<dbReference type="Proteomes" id="UP001374893">
    <property type="component" value="Chromosome"/>
</dbReference>
<keyword evidence="14" id="KW-1185">Reference proteome</keyword>
<dbReference type="InterPro" id="IPR050054">
    <property type="entry name" value="UPRTase/APRTase"/>
</dbReference>
<dbReference type="InterPro" id="IPR029057">
    <property type="entry name" value="PRTase-like"/>
</dbReference>
<comment type="similarity">
    <text evidence="5 11">Belongs to the purine/pyrimidine phosphoribosyltransferase family.</text>
</comment>
<dbReference type="RefSeq" id="WP_338687525.1">
    <property type="nucleotide sequence ID" value="NZ_AP024702.1"/>
</dbReference>
<dbReference type="InterPro" id="IPR005764">
    <property type="entry name" value="Ade_phspho_trans"/>
</dbReference>
<dbReference type="GO" id="GO:0016757">
    <property type="term" value="F:glycosyltransferase activity"/>
    <property type="evidence" value="ECO:0007669"/>
    <property type="project" value="UniProtKB-KW"/>
</dbReference>
<protein>
    <recommendedName>
        <fullName evidence="6 11">Adenine phosphoribosyltransferase</fullName>
        <shortName evidence="11">APRT</shortName>
        <ecNumber evidence="6 11">2.4.2.7</ecNumber>
    </recommendedName>
</protein>
<evidence type="ECO:0000256" key="5">
    <source>
        <dbReference type="ARBA" id="ARBA00008391"/>
    </source>
</evidence>
<name>A0ABM7RGC1_9BACT</name>
<proteinExistence type="inferred from homology"/>
<evidence type="ECO:0000256" key="9">
    <source>
        <dbReference type="ARBA" id="ARBA00022679"/>
    </source>
</evidence>
<dbReference type="PANTHER" id="PTHR32315">
    <property type="entry name" value="ADENINE PHOSPHORIBOSYLTRANSFERASE"/>
    <property type="match status" value="1"/>
</dbReference>
<keyword evidence="9 11" id="KW-0808">Transferase</keyword>
<comment type="function">
    <text evidence="2 11">Catalyzes a salvage reaction resulting in the formation of AMP, that is energically less costly than de novo synthesis.</text>
</comment>
<evidence type="ECO:0000259" key="12">
    <source>
        <dbReference type="Pfam" id="PF00156"/>
    </source>
</evidence>
<evidence type="ECO:0000256" key="6">
    <source>
        <dbReference type="ARBA" id="ARBA00011893"/>
    </source>
</evidence>
<evidence type="ECO:0000256" key="4">
    <source>
        <dbReference type="ARBA" id="ARBA00004659"/>
    </source>
</evidence>
<dbReference type="Pfam" id="PF00156">
    <property type="entry name" value="Pribosyltran"/>
    <property type="match status" value="1"/>
</dbReference>
<comment type="catalytic activity">
    <reaction evidence="1 11">
        <text>AMP + diphosphate = 5-phospho-alpha-D-ribose 1-diphosphate + adenine</text>
        <dbReference type="Rhea" id="RHEA:16609"/>
        <dbReference type="ChEBI" id="CHEBI:16708"/>
        <dbReference type="ChEBI" id="CHEBI:33019"/>
        <dbReference type="ChEBI" id="CHEBI:58017"/>
        <dbReference type="ChEBI" id="CHEBI:456215"/>
        <dbReference type="EC" id="2.4.2.7"/>
    </reaction>
</comment>
<dbReference type="NCBIfam" id="NF002636">
    <property type="entry name" value="PRK02304.1-5"/>
    <property type="match status" value="1"/>
</dbReference>
<dbReference type="CDD" id="cd06223">
    <property type="entry name" value="PRTases_typeI"/>
    <property type="match status" value="1"/>
</dbReference>
<feature type="domain" description="Phosphoribosyltransferase" evidence="12">
    <location>
        <begin position="50"/>
        <end position="152"/>
    </location>
</feature>
<dbReference type="InterPro" id="IPR000836">
    <property type="entry name" value="PRTase_dom"/>
</dbReference>
<sequence length="175" mass="18503">MASAQSIRSAIRDIPNFPQPGIVFRDITPVLADPGLFKDSITLLCDTAGGTAIDKIVGIDARGFIFAAAVADRLGAGFVPVRKKGKLPWNTRGLSYTLEYGEAEVEIHEDAVNPGEKVLLVDDLLATGGTASAAVQLLDGLGADLVAVSFLIELNGLSGRDKLGDHRIESIVQYE</sequence>
<dbReference type="NCBIfam" id="NF002634">
    <property type="entry name" value="PRK02304.1-3"/>
    <property type="match status" value="1"/>
</dbReference>
<evidence type="ECO:0000256" key="3">
    <source>
        <dbReference type="ARBA" id="ARBA00004496"/>
    </source>
</evidence>
<keyword evidence="8 11" id="KW-0328">Glycosyltransferase</keyword>
<evidence type="ECO:0000256" key="10">
    <source>
        <dbReference type="ARBA" id="ARBA00022726"/>
    </source>
</evidence>
<dbReference type="EMBL" id="AP024702">
    <property type="protein sequence ID" value="BCX46148.1"/>
    <property type="molecule type" value="Genomic_DNA"/>
</dbReference>
<evidence type="ECO:0000313" key="13">
    <source>
        <dbReference type="EMBL" id="BCX46148.1"/>
    </source>
</evidence>
<comment type="subunit">
    <text evidence="11">Homodimer.</text>
</comment>
<evidence type="ECO:0000256" key="8">
    <source>
        <dbReference type="ARBA" id="ARBA00022676"/>
    </source>
</evidence>
<dbReference type="EC" id="2.4.2.7" evidence="6 11"/>
<evidence type="ECO:0000256" key="11">
    <source>
        <dbReference type="HAMAP-Rule" id="MF_00004"/>
    </source>
</evidence>
<comment type="subcellular location">
    <subcellularLocation>
        <location evidence="3 11">Cytoplasm</location>
    </subcellularLocation>
</comment>
<gene>
    <name evidence="11 13" type="primary">apt</name>
    <name evidence="13" type="ORF">HAHE_00560</name>
</gene>
<dbReference type="NCBIfam" id="TIGR01090">
    <property type="entry name" value="apt"/>
    <property type="match status" value="1"/>
</dbReference>
<dbReference type="Gene3D" id="3.40.50.2020">
    <property type="match status" value="1"/>
</dbReference>
<accession>A0ABM7RGC1</accession>
<reference evidence="13 14" key="1">
    <citation type="submission" date="2021-06" db="EMBL/GenBank/DDBJ databases">
        <title>Complete genome of Haloferula helveola possessing various polysaccharide degrading enzymes.</title>
        <authorList>
            <person name="Takami H."/>
            <person name="Huang C."/>
            <person name="Hamasaki K."/>
        </authorList>
    </citation>
    <scope>NUCLEOTIDE SEQUENCE [LARGE SCALE GENOMIC DNA]</scope>
    <source>
        <strain evidence="13 14">CN-1</strain>
    </source>
</reference>
<dbReference type="PANTHER" id="PTHR32315:SF3">
    <property type="entry name" value="ADENINE PHOSPHORIBOSYLTRANSFERASE"/>
    <property type="match status" value="1"/>
</dbReference>